<protein>
    <submittedName>
        <fullName evidence="1">Uncharacterized protein</fullName>
    </submittedName>
</protein>
<dbReference type="AlphaFoldDB" id="A0A6B2LYF2"/>
<evidence type="ECO:0000313" key="1">
    <source>
        <dbReference type="EMBL" id="NDV41521.1"/>
    </source>
</evidence>
<proteinExistence type="predicted"/>
<dbReference type="EMBL" id="GIBP01012552">
    <property type="protein sequence ID" value="NDV41521.1"/>
    <property type="molecule type" value="Transcribed_RNA"/>
</dbReference>
<sequence length="67" mass="7580">MLGFLAAFRSSNEVLVLWAMYFSIHLCTHKSSLESKLAVEKLFAQAIKQCSVISFINFSCSTAWRAF</sequence>
<organism evidence="1">
    <name type="scientific">Arcella intermedia</name>
    <dbReference type="NCBI Taxonomy" id="1963864"/>
    <lineage>
        <taxon>Eukaryota</taxon>
        <taxon>Amoebozoa</taxon>
        <taxon>Tubulinea</taxon>
        <taxon>Elardia</taxon>
        <taxon>Arcellinida</taxon>
        <taxon>Sphaerothecina</taxon>
        <taxon>Arcellidae</taxon>
        <taxon>Arcella</taxon>
    </lineage>
</organism>
<accession>A0A6B2LYF2</accession>
<name>A0A6B2LYF2_9EUKA</name>
<reference evidence="1" key="1">
    <citation type="journal article" date="2020" name="J. Eukaryot. Microbiol.">
        <title>De novo Sequencing, Assembly and Annotation of the Transcriptome for the Free-Living Testate Amoeba Arcella intermedia.</title>
        <authorList>
            <person name="Ribeiro G.M."/>
            <person name="Porfirio-Sousa A.L."/>
            <person name="Maurer-Alcala X.X."/>
            <person name="Katz L.A."/>
            <person name="Lahr D.J.G."/>
        </authorList>
    </citation>
    <scope>NUCLEOTIDE SEQUENCE</scope>
</reference>